<dbReference type="SUPFAM" id="SSF46977">
    <property type="entry name" value="Succinate dehydrogenase/fumarate reductase flavoprotein C-terminal domain"/>
    <property type="match status" value="1"/>
</dbReference>
<protein>
    <submittedName>
        <fullName evidence="6">Adenylylsulfate reductase subunit alpha</fullName>
    </submittedName>
</protein>
<dbReference type="GO" id="GO:0005886">
    <property type="term" value="C:plasma membrane"/>
    <property type="evidence" value="ECO:0007669"/>
    <property type="project" value="TreeGrafter"/>
</dbReference>
<dbReference type="Pfam" id="PF00890">
    <property type="entry name" value="FAD_binding_2"/>
    <property type="match status" value="1"/>
</dbReference>
<dbReference type="GO" id="GO:0000104">
    <property type="term" value="F:succinate dehydrogenase activity"/>
    <property type="evidence" value="ECO:0007669"/>
    <property type="project" value="TreeGrafter"/>
</dbReference>
<dbReference type="InterPro" id="IPR003953">
    <property type="entry name" value="FAD-dep_OxRdtase_2_FAD-bd"/>
</dbReference>
<dbReference type="OrthoDB" id="9806724at2"/>
<feature type="domain" description="FAD-dependent oxidoreductase 2 FAD-binding" evidence="4">
    <location>
        <begin position="12"/>
        <end position="244"/>
    </location>
</feature>
<dbReference type="SUPFAM" id="SSF56425">
    <property type="entry name" value="Succinate dehydrogenase/fumarate reductase flavoprotein, catalytic domain"/>
    <property type="match status" value="1"/>
</dbReference>
<dbReference type="InterPro" id="IPR037099">
    <property type="entry name" value="Fum_R/Succ_DH_flav-like_C_sf"/>
</dbReference>
<dbReference type="InterPro" id="IPR036188">
    <property type="entry name" value="FAD/NAD-bd_sf"/>
</dbReference>
<dbReference type="GO" id="GO:0009055">
    <property type="term" value="F:electron transfer activity"/>
    <property type="evidence" value="ECO:0007669"/>
    <property type="project" value="TreeGrafter"/>
</dbReference>
<dbReference type="PROSITE" id="PS51257">
    <property type="entry name" value="PROKAR_LIPOPROTEIN"/>
    <property type="match status" value="1"/>
</dbReference>
<dbReference type="PIRSF" id="PIRSF000171">
    <property type="entry name" value="SDHA_APRA_LASPO"/>
    <property type="match status" value="1"/>
</dbReference>
<dbReference type="InterPro" id="IPR030664">
    <property type="entry name" value="SdhA/FrdA/AprA"/>
</dbReference>
<accession>A0A5K7YP34</accession>
<name>A0A5K7YP34_9BACT</name>
<dbReference type="InterPro" id="IPR011803">
    <property type="entry name" value="AprA"/>
</dbReference>
<dbReference type="PANTHER" id="PTHR11632:SF51">
    <property type="entry name" value="SUCCINATE DEHYDROGENASE [UBIQUINONE] FLAVOPROTEIN SUBUNIT, MITOCHONDRIAL"/>
    <property type="match status" value="1"/>
</dbReference>
<dbReference type="KEGG" id="dalk:DSCA_40830"/>
<evidence type="ECO:0000256" key="3">
    <source>
        <dbReference type="ARBA" id="ARBA00023002"/>
    </source>
</evidence>
<keyword evidence="3" id="KW-0560">Oxidoreductase</keyword>
<dbReference type="RefSeq" id="WP_155318123.1">
    <property type="nucleotide sequence ID" value="NZ_AP021874.1"/>
</dbReference>
<reference evidence="6 7" key="1">
    <citation type="submission" date="2019-11" db="EMBL/GenBank/DDBJ databases">
        <title>Comparative genomics of hydrocarbon-degrading Desulfosarcina strains.</title>
        <authorList>
            <person name="Watanabe M."/>
            <person name="Kojima H."/>
            <person name="Fukui M."/>
        </authorList>
    </citation>
    <scope>NUCLEOTIDE SEQUENCE [LARGE SCALE GENOMIC DNA]</scope>
    <source>
        <strain evidence="6 7">PL12</strain>
    </source>
</reference>
<dbReference type="Gene3D" id="3.90.700.10">
    <property type="entry name" value="Succinate dehydrogenase/fumarate reductase flavoprotein, catalytic domain"/>
    <property type="match status" value="1"/>
</dbReference>
<keyword evidence="7" id="KW-1185">Reference proteome</keyword>
<gene>
    <name evidence="6" type="ORF">DSCA_40830</name>
</gene>
<dbReference type="Pfam" id="PF02910">
    <property type="entry name" value="Succ_DH_flav_C"/>
    <property type="match status" value="1"/>
</dbReference>
<dbReference type="Proteomes" id="UP000427906">
    <property type="component" value="Chromosome"/>
</dbReference>
<evidence type="ECO:0000313" key="6">
    <source>
        <dbReference type="EMBL" id="BBO70153.1"/>
    </source>
</evidence>
<dbReference type="InterPro" id="IPR015939">
    <property type="entry name" value="Fum_Rdtase/Succ_DH_flav-like_C"/>
</dbReference>
<dbReference type="Gene3D" id="3.50.50.60">
    <property type="entry name" value="FAD/NAD(P)-binding domain"/>
    <property type="match status" value="1"/>
</dbReference>
<dbReference type="InterPro" id="IPR027477">
    <property type="entry name" value="Succ_DH/fumarate_Rdtase_cat_sf"/>
</dbReference>
<evidence type="ECO:0000256" key="1">
    <source>
        <dbReference type="ARBA" id="ARBA00001974"/>
    </source>
</evidence>
<dbReference type="PANTHER" id="PTHR11632">
    <property type="entry name" value="SUCCINATE DEHYDROGENASE 2 FLAVOPROTEIN SUBUNIT"/>
    <property type="match status" value="1"/>
</dbReference>
<proteinExistence type="predicted"/>
<dbReference type="EMBL" id="AP021874">
    <property type="protein sequence ID" value="BBO70153.1"/>
    <property type="molecule type" value="Genomic_DNA"/>
</dbReference>
<evidence type="ECO:0000256" key="2">
    <source>
        <dbReference type="ARBA" id="ARBA00022630"/>
    </source>
</evidence>
<feature type="domain" description="Fumarate reductase/succinate dehydrogenase flavoprotein-like C-terminal" evidence="5">
    <location>
        <begin position="540"/>
        <end position="641"/>
    </location>
</feature>
<evidence type="ECO:0000313" key="7">
    <source>
        <dbReference type="Proteomes" id="UP000427906"/>
    </source>
</evidence>
<comment type="cofactor">
    <cofactor evidence="1">
        <name>FAD</name>
        <dbReference type="ChEBI" id="CHEBI:57692"/>
    </cofactor>
</comment>
<organism evidence="6 7">
    <name type="scientific">Desulfosarcina alkanivorans</name>
    <dbReference type="NCBI Taxonomy" id="571177"/>
    <lineage>
        <taxon>Bacteria</taxon>
        <taxon>Pseudomonadati</taxon>
        <taxon>Thermodesulfobacteriota</taxon>
        <taxon>Desulfobacteria</taxon>
        <taxon>Desulfobacterales</taxon>
        <taxon>Desulfosarcinaceae</taxon>
        <taxon>Desulfosarcina</taxon>
    </lineage>
</organism>
<dbReference type="AlphaFoldDB" id="A0A5K7YP34"/>
<keyword evidence="2" id="KW-0285">Flavoprotein</keyword>
<dbReference type="GO" id="GO:0009061">
    <property type="term" value="P:anaerobic respiration"/>
    <property type="evidence" value="ECO:0007669"/>
    <property type="project" value="TreeGrafter"/>
</dbReference>
<evidence type="ECO:0000259" key="5">
    <source>
        <dbReference type="Pfam" id="PF02910"/>
    </source>
</evidence>
<sequence length="650" mass="72779">MQEFKTIEVTTDLLIIGPGMAGAGACVEGAHWARENNVKITVVDKAAMERSGAVGMGLSAINQYQGENSPVDYLSYVRQDLMGLCRDDLVMDISRHVNGTVHMFEKFGLPIWTDPDGNYVHEGRWQLMINGESYKAIVAEAGKNAVGMDNIIERVFIARLLLDKNDKNRVAGAIGFSVRDPEIYVFKFKACIVSAGGAVHVFKPRSTGEGLGRAWYPPWNAGSSSYLTTTAGAEMTSQEVVFIPGRFKDGYGPVGAWFLLFKASATSATGFNYMAEGLAEGGELHNWPPYGEVKPIPTCLRNHLMMIEMYQKGDGPIFIHTDKAIAKIAEKAPDEKAYKKEIKKLEAEAWEDFLDMTISQAVLWAAKDVFPEEGPSEIMPSEPYFIGSHSGASGAWTSGPEDIQTDASRNEYFWGYNRMTTVKGLFAAGDGVGVSSHKFSSGSFTEGRIAAKAAVKYCVDNPERPEFDEAVVDSLKEQILLPLSHYEKHKAYTTLGTTDKKYDLPVEEVNPNYITPKMAIFRLNKIMDEYVAGWGTQYTCSAITLNIALDHLKMLKKDLSKLAARNLHELMRCWENIHRVQIAEAHTRHKLYREETRWPGYYYRSDFKRMDEDKWGKVFVNSVYDADKDEFTMLTRPIIHQVEIKEVVGM</sequence>
<evidence type="ECO:0000259" key="4">
    <source>
        <dbReference type="Pfam" id="PF00890"/>
    </source>
</evidence>
<dbReference type="SUPFAM" id="SSF51905">
    <property type="entry name" value="FAD/NAD(P)-binding domain"/>
    <property type="match status" value="1"/>
</dbReference>
<dbReference type="GO" id="GO:0050660">
    <property type="term" value="F:flavin adenine dinucleotide binding"/>
    <property type="evidence" value="ECO:0007669"/>
    <property type="project" value="TreeGrafter"/>
</dbReference>
<dbReference type="NCBIfam" id="TIGR02061">
    <property type="entry name" value="aprA"/>
    <property type="match status" value="1"/>
</dbReference>